<proteinExistence type="inferred from homology"/>
<keyword evidence="10" id="KW-0966">Cell projection</keyword>
<evidence type="ECO:0000256" key="1">
    <source>
        <dbReference type="ARBA" id="ARBA00004430"/>
    </source>
</evidence>
<keyword evidence="7" id="KW-0243">Dynein</keyword>
<organism evidence="13 14">
    <name type="scientific">Homarus americanus</name>
    <name type="common">American lobster</name>
    <dbReference type="NCBI Taxonomy" id="6706"/>
    <lineage>
        <taxon>Eukaryota</taxon>
        <taxon>Metazoa</taxon>
        <taxon>Ecdysozoa</taxon>
        <taxon>Arthropoda</taxon>
        <taxon>Crustacea</taxon>
        <taxon>Multicrustacea</taxon>
        <taxon>Malacostraca</taxon>
        <taxon>Eumalacostraca</taxon>
        <taxon>Eucarida</taxon>
        <taxon>Decapoda</taxon>
        <taxon>Pleocyemata</taxon>
        <taxon>Astacidea</taxon>
        <taxon>Nephropoidea</taxon>
        <taxon>Nephropidae</taxon>
        <taxon>Homarus</taxon>
    </lineage>
</organism>
<evidence type="ECO:0000256" key="8">
    <source>
        <dbReference type="ARBA" id="ARBA00023175"/>
    </source>
</evidence>
<keyword evidence="3" id="KW-0963">Cytoplasm</keyword>
<dbReference type="Gene3D" id="2.130.10.10">
    <property type="entry name" value="YVTN repeat-like/Quinoprotein amine dehydrogenase"/>
    <property type="match status" value="2"/>
</dbReference>
<dbReference type="SMART" id="SM00320">
    <property type="entry name" value="WD40"/>
    <property type="match status" value="3"/>
</dbReference>
<dbReference type="GO" id="GO:0036158">
    <property type="term" value="P:outer dynein arm assembly"/>
    <property type="evidence" value="ECO:0007669"/>
    <property type="project" value="TreeGrafter"/>
</dbReference>
<dbReference type="InterPro" id="IPR050687">
    <property type="entry name" value="Dynein_IC"/>
</dbReference>
<comment type="caution">
    <text evidence="13">The sequence shown here is derived from an EMBL/GenBank/DDBJ whole genome shotgun (WGS) entry which is preliminary data.</text>
</comment>
<dbReference type="GO" id="GO:0003341">
    <property type="term" value="P:cilium movement"/>
    <property type="evidence" value="ECO:0007669"/>
    <property type="project" value="TreeGrafter"/>
</dbReference>
<evidence type="ECO:0000256" key="4">
    <source>
        <dbReference type="ARBA" id="ARBA00022574"/>
    </source>
</evidence>
<reference evidence="13" key="1">
    <citation type="journal article" date="2021" name="Sci. Adv.">
        <title>The American lobster genome reveals insights on longevity, neural, and immune adaptations.</title>
        <authorList>
            <person name="Polinski J.M."/>
            <person name="Zimin A.V."/>
            <person name="Clark K.F."/>
            <person name="Kohn A.B."/>
            <person name="Sadowski N."/>
            <person name="Timp W."/>
            <person name="Ptitsyn A."/>
            <person name="Khanna P."/>
            <person name="Romanova D.Y."/>
            <person name="Williams P."/>
            <person name="Greenwood S.J."/>
            <person name="Moroz L.L."/>
            <person name="Walt D.R."/>
            <person name="Bodnar A.G."/>
        </authorList>
    </citation>
    <scope>NUCLEOTIDE SEQUENCE</scope>
    <source>
        <strain evidence="13">GMGI-L3</strain>
    </source>
</reference>
<dbReference type="GO" id="GO:0005874">
    <property type="term" value="C:microtubule"/>
    <property type="evidence" value="ECO:0007669"/>
    <property type="project" value="UniProtKB-KW"/>
</dbReference>
<dbReference type="PROSITE" id="PS50082">
    <property type="entry name" value="WD_REPEATS_2"/>
    <property type="match status" value="1"/>
</dbReference>
<feature type="compositionally biased region" description="Basic and acidic residues" evidence="12">
    <location>
        <begin position="139"/>
        <end position="162"/>
    </location>
</feature>
<evidence type="ECO:0000256" key="10">
    <source>
        <dbReference type="ARBA" id="ARBA00023273"/>
    </source>
</evidence>
<keyword evidence="8" id="KW-0505">Motor protein</keyword>
<dbReference type="AlphaFoldDB" id="A0A8J5MSU9"/>
<dbReference type="SUPFAM" id="SSF50978">
    <property type="entry name" value="WD40 repeat-like"/>
    <property type="match status" value="1"/>
</dbReference>
<evidence type="ECO:0000256" key="7">
    <source>
        <dbReference type="ARBA" id="ARBA00023017"/>
    </source>
</evidence>
<dbReference type="InterPro" id="IPR015943">
    <property type="entry name" value="WD40/YVTN_repeat-like_dom_sf"/>
</dbReference>
<dbReference type="EMBL" id="JAHLQT010026502">
    <property type="protein sequence ID" value="KAG7162950.1"/>
    <property type="molecule type" value="Genomic_DNA"/>
</dbReference>
<dbReference type="GO" id="GO:0045503">
    <property type="term" value="F:dynein light chain binding"/>
    <property type="evidence" value="ECO:0007669"/>
    <property type="project" value="TreeGrafter"/>
</dbReference>
<evidence type="ECO:0000256" key="5">
    <source>
        <dbReference type="ARBA" id="ARBA00022701"/>
    </source>
</evidence>
<sequence>MYSNGDDVEAVVRLVKRRGGEGQGTREPEVAIRLTSTSARINNQIRYDFTLGSYQRVYTDDLLLDLLTLPSRIIHVDLQEQQQQQTEQDPRAEEAARIMEENLAMQTEPPPSTAFTVNVGPAEVYDAYQKHYLKILEKEREREREKEREREIERERERERGRGKAKKAPAAVASDPLVLAQPLPKKYSNGAPDLTKLNNTARVVERMVNQNTYDDISQDFKYWEDGSDEFRPLEGSLLPLWKFSHERSRTLIVSDVVWVKTEPGEELCLYSVAMDGRLTQWQVRASALVHTDILHFLDADLPSQHFTTDKILLEGIGTCAAFRPDDGDVVLVGVDTGAVFQCSTLSTVHALTRYPAHTAAVRAVVWNIHHHKVFISCSVDWTVKVWFQYHLSPLVVLDLGGAVAGVTWSPYSSSVFVAVSDEGRVHVYDLFTRKCRPLCVQSLVQRRRVAATCVSFNPFHPVIMVGGEKGNLVCLKLSPNLRKIHKDAKGADDMKLKEIELCKMERLIATNRG</sequence>
<accession>A0A8J5MSU9</accession>
<evidence type="ECO:0000313" key="13">
    <source>
        <dbReference type="EMBL" id="KAG7162950.1"/>
    </source>
</evidence>
<protein>
    <submittedName>
        <fullName evidence="13">Dynein intermediate chain 1- axonemal-like 1</fullName>
    </submittedName>
</protein>
<dbReference type="Proteomes" id="UP000747542">
    <property type="component" value="Unassembled WGS sequence"/>
</dbReference>
<evidence type="ECO:0000256" key="11">
    <source>
        <dbReference type="PROSITE-ProRule" id="PRU00221"/>
    </source>
</evidence>
<keyword evidence="5" id="KW-0493">Microtubule</keyword>
<evidence type="ECO:0000256" key="9">
    <source>
        <dbReference type="ARBA" id="ARBA00023212"/>
    </source>
</evidence>
<comment type="subcellular location">
    <subcellularLocation>
        <location evidence="1">Cytoplasm</location>
        <location evidence="1">Cytoskeleton</location>
        <location evidence="1">Cilium axoneme</location>
    </subcellularLocation>
</comment>
<dbReference type="InterPro" id="IPR001680">
    <property type="entry name" value="WD40_rpt"/>
</dbReference>
<evidence type="ECO:0000256" key="12">
    <source>
        <dbReference type="SAM" id="MobiDB-lite"/>
    </source>
</evidence>
<dbReference type="PANTHER" id="PTHR12442">
    <property type="entry name" value="DYNEIN INTERMEDIATE CHAIN"/>
    <property type="match status" value="1"/>
</dbReference>
<dbReference type="Pfam" id="PF00400">
    <property type="entry name" value="WD40"/>
    <property type="match status" value="1"/>
</dbReference>
<feature type="repeat" description="WD" evidence="11">
    <location>
        <begin position="354"/>
        <end position="386"/>
    </location>
</feature>
<dbReference type="GO" id="GO:0036157">
    <property type="term" value="C:outer dynein arm"/>
    <property type="evidence" value="ECO:0007669"/>
    <property type="project" value="TreeGrafter"/>
</dbReference>
<dbReference type="InterPro" id="IPR036322">
    <property type="entry name" value="WD40_repeat_dom_sf"/>
</dbReference>
<evidence type="ECO:0000313" key="14">
    <source>
        <dbReference type="Proteomes" id="UP000747542"/>
    </source>
</evidence>
<keyword evidence="9" id="KW-0206">Cytoskeleton</keyword>
<keyword evidence="6" id="KW-0677">Repeat</keyword>
<gene>
    <name evidence="13" type="primary">Dnai1-L1</name>
    <name evidence="13" type="ORF">Hamer_G001981</name>
</gene>
<comment type="similarity">
    <text evidence="2">Belongs to the dynein intermediate chain family.</text>
</comment>
<evidence type="ECO:0000256" key="3">
    <source>
        <dbReference type="ARBA" id="ARBA00022490"/>
    </source>
</evidence>
<name>A0A8J5MSU9_HOMAM</name>
<feature type="region of interest" description="Disordered" evidence="12">
    <location>
        <begin position="139"/>
        <end position="175"/>
    </location>
</feature>
<keyword evidence="14" id="KW-1185">Reference proteome</keyword>
<keyword evidence="4 11" id="KW-0853">WD repeat</keyword>
<dbReference type="GO" id="GO:0045504">
    <property type="term" value="F:dynein heavy chain binding"/>
    <property type="evidence" value="ECO:0007669"/>
    <property type="project" value="TreeGrafter"/>
</dbReference>
<dbReference type="PANTHER" id="PTHR12442:SF11">
    <property type="entry name" value="DYNEIN AXONEMAL INTERMEDIATE CHAIN 1"/>
    <property type="match status" value="1"/>
</dbReference>
<evidence type="ECO:0000256" key="2">
    <source>
        <dbReference type="ARBA" id="ARBA00011059"/>
    </source>
</evidence>
<evidence type="ECO:0000256" key="6">
    <source>
        <dbReference type="ARBA" id="ARBA00022737"/>
    </source>
</evidence>